<proteinExistence type="predicted"/>
<keyword evidence="4" id="KW-1185">Reference proteome</keyword>
<accession>A0ABM0GKY1</accession>
<feature type="domain" description="Solute-binding protein family 3/N-terminal" evidence="3">
    <location>
        <begin position="166"/>
        <end position="388"/>
    </location>
</feature>
<evidence type="ECO:0000313" key="5">
    <source>
        <dbReference type="RefSeq" id="XP_002732193.1"/>
    </source>
</evidence>
<protein>
    <submittedName>
        <fullName evidence="5">Uncharacterized protein LOC100367560</fullName>
    </submittedName>
</protein>
<dbReference type="Pfam" id="PF00497">
    <property type="entry name" value="SBP_bac_3"/>
    <property type="match status" value="1"/>
</dbReference>
<dbReference type="PANTHER" id="PTHR35936:SF19">
    <property type="entry name" value="AMINO-ACID-BINDING PROTEIN YXEM-RELATED"/>
    <property type="match status" value="1"/>
</dbReference>
<evidence type="ECO:0000256" key="2">
    <source>
        <dbReference type="SAM" id="SignalP"/>
    </source>
</evidence>
<feature type="chain" id="PRO_5045822332" evidence="2">
    <location>
        <begin position="19"/>
        <end position="402"/>
    </location>
</feature>
<dbReference type="Gene3D" id="3.40.190.10">
    <property type="entry name" value="Periplasmic binding protein-like II"/>
    <property type="match status" value="2"/>
</dbReference>
<name>A0ABM0GKY1_SACKO</name>
<organism evidence="4 5">
    <name type="scientific">Saccoglossus kowalevskii</name>
    <name type="common">Acorn worm</name>
    <dbReference type="NCBI Taxonomy" id="10224"/>
    <lineage>
        <taxon>Eukaryota</taxon>
        <taxon>Metazoa</taxon>
        <taxon>Hemichordata</taxon>
        <taxon>Enteropneusta</taxon>
        <taxon>Harrimaniidae</taxon>
        <taxon>Saccoglossus</taxon>
    </lineage>
</organism>
<dbReference type="GeneID" id="100367560"/>
<evidence type="ECO:0000259" key="3">
    <source>
        <dbReference type="Pfam" id="PF00497"/>
    </source>
</evidence>
<dbReference type="Proteomes" id="UP000694865">
    <property type="component" value="Unplaced"/>
</dbReference>
<feature type="signal peptide" evidence="2">
    <location>
        <begin position="1"/>
        <end position="18"/>
    </location>
</feature>
<dbReference type="RefSeq" id="XP_002732193.1">
    <property type="nucleotide sequence ID" value="XM_002732147.2"/>
</dbReference>
<dbReference type="InterPro" id="IPR001638">
    <property type="entry name" value="Solute-binding_3/MltF_N"/>
</dbReference>
<sequence>MSKLFFLVAVGLMAYAAAYTELTDELDELYPGGLPDDMAFAQGFAGIFEESADDASEEGEEAKKGPLAELFGGILGGDGKGPFAEASLLRLMMLRRILGGQQSQQGFGPLSGLNRPSGSFARQLIMLRLMGKKFGTKLVDETFKRKEQERVYSFAASLGCDDCVHEYTDDENNMKGFSLDVVKAVCEEAGKKCITMYDAHSNCYTHVQGEHSRAGVGLMNKYYDGCLTWLRTAERLHSVKFTEPYAQAKTTSHLYVKKGGEFPASEAVGKKIGFLDGWVSDENCLLQMKPEDVELPDRMRPENAVYLKNRKELFEQLESDKLDAVFLLDISAAEALKRGFVQMGEGTVCGMGGTIHIMSRKDSTMPQWFDSTLKSMKESGKYYALCAKARQEHAARGEVECT</sequence>
<dbReference type="PANTHER" id="PTHR35936">
    <property type="entry name" value="MEMBRANE-BOUND LYTIC MUREIN TRANSGLYCOSYLASE F"/>
    <property type="match status" value="1"/>
</dbReference>
<reference evidence="5" key="1">
    <citation type="submission" date="2025-08" db="UniProtKB">
        <authorList>
            <consortium name="RefSeq"/>
        </authorList>
    </citation>
    <scope>IDENTIFICATION</scope>
    <source>
        <tissue evidence="5">Testes</tissue>
    </source>
</reference>
<evidence type="ECO:0000313" key="4">
    <source>
        <dbReference type="Proteomes" id="UP000694865"/>
    </source>
</evidence>
<gene>
    <name evidence="5" type="primary">LOC100367560</name>
</gene>
<keyword evidence="1 2" id="KW-0732">Signal</keyword>
<evidence type="ECO:0000256" key="1">
    <source>
        <dbReference type="ARBA" id="ARBA00022729"/>
    </source>
</evidence>
<dbReference type="SUPFAM" id="SSF53850">
    <property type="entry name" value="Periplasmic binding protein-like II"/>
    <property type="match status" value="1"/>
</dbReference>